<dbReference type="EMBL" id="CACRXK020033463">
    <property type="protein sequence ID" value="CAB4043890.1"/>
    <property type="molecule type" value="Genomic_DNA"/>
</dbReference>
<evidence type="ECO:0000313" key="2">
    <source>
        <dbReference type="Proteomes" id="UP001152795"/>
    </source>
</evidence>
<accession>A0A7D9M657</accession>
<dbReference type="AlphaFoldDB" id="A0A7D9M657"/>
<organism evidence="1 2">
    <name type="scientific">Paramuricea clavata</name>
    <name type="common">Red gorgonian</name>
    <name type="synonym">Violescent sea-whip</name>
    <dbReference type="NCBI Taxonomy" id="317549"/>
    <lineage>
        <taxon>Eukaryota</taxon>
        <taxon>Metazoa</taxon>
        <taxon>Cnidaria</taxon>
        <taxon>Anthozoa</taxon>
        <taxon>Octocorallia</taxon>
        <taxon>Malacalcyonacea</taxon>
        <taxon>Plexauridae</taxon>
        <taxon>Paramuricea</taxon>
    </lineage>
</organism>
<reference evidence="1" key="1">
    <citation type="submission" date="2020-04" db="EMBL/GenBank/DDBJ databases">
        <authorList>
            <person name="Alioto T."/>
            <person name="Alioto T."/>
            <person name="Gomez Garrido J."/>
        </authorList>
    </citation>
    <scope>NUCLEOTIDE SEQUENCE</scope>
    <source>
        <strain evidence="1">A484AB</strain>
    </source>
</reference>
<evidence type="ECO:0000313" key="1">
    <source>
        <dbReference type="EMBL" id="CAB4043890.1"/>
    </source>
</evidence>
<sequence length="120" mass="14659">MKKSELYSFNERRDKAKLKRTKKERDFWTIAEPKIDAWMFVTGQKRDVFNIESFVQQNREIVEGIGQVRKNVKVLILRSRCPLVKVLQEIERHERGEESEEQVEVPWQTYWTTFKSWRPW</sequence>
<comment type="caution">
    <text evidence="1">The sequence shown here is derived from an EMBL/GenBank/DDBJ whole genome shotgun (WGS) entry which is preliminary data.</text>
</comment>
<name>A0A7D9M657_PARCT</name>
<proteinExistence type="predicted"/>
<keyword evidence="2" id="KW-1185">Reference proteome</keyword>
<gene>
    <name evidence="1" type="ORF">PACLA_8A069325</name>
</gene>
<protein>
    <submittedName>
        <fullName evidence="1">Uncharacterized protein</fullName>
    </submittedName>
</protein>
<dbReference type="Proteomes" id="UP001152795">
    <property type="component" value="Unassembled WGS sequence"/>
</dbReference>